<dbReference type="GO" id="GO:0005930">
    <property type="term" value="C:axoneme"/>
    <property type="evidence" value="ECO:0007669"/>
    <property type="project" value="UniProtKB-SubCell"/>
</dbReference>
<dbReference type="InterPro" id="IPR050216">
    <property type="entry name" value="LRR_domain-containing"/>
</dbReference>
<dbReference type="AlphaFoldDB" id="A0A087SPT8"/>
<dbReference type="PANTHER" id="PTHR48051:SF1">
    <property type="entry name" value="RAS SUPPRESSOR PROTEIN 1"/>
    <property type="match status" value="1"/>
</dbReference>
<organism evidence="4 5">
    <name type="scientific">Auxenochlorella protothecoides</name>
    <name type="common">Green microalga</name>
    <name type="synonym">Chlorella protothecoides</name>
    <dbReference type="NCBI Taxonomy" id="3075"/>
    <lineage>
        <taxon>Eukaryota</taxon>
        <taxon>Viridiplantae</taxon>
        <taxon>Chlorophyta</taxon>
        <taxon>core chlorophytes</taxon>
        <taxon>Trebouxiophyceae</taxon>
        <taxon>Chlorellales</taxon>
        <taxon>Chlorellaceae</taxon>
        <taxon>Auxenochlorella</taxon>
    </lineage>
</organism>
<comment type="subcellular location">
    <subcellularLocation>
        <location evidence="1">Cytoplasm</location>
        <location evidence="1">Cytoskeleton</location>
        <location evidence="1">Cilium axoneme</location>
    </subcellularLocation>
</comment>
<dbReference type="Proteomes" id="UP000028924">
    <property type="component" value="Unassembled WGS sequence"/>
</dbReference>
<dbReference type="PANTHER" id="PTHR48051">
    <property type="match status" value="1"/>
</dbReference>
<evidence type="ECO:0000256" key="1">
    <source>
        <dbReference type="ARBA" id="ARBA00004430"/>
    </source>
</evidence>
<name>A0A087SPT8_AUXPR</name>
<dbReference type="PROSITE" id="PS51450">
    <property type="entry name" value="LRR"/>
    <property type="match status" value="1"/>
</dbReference>
<dbReference type="EMBL" id="KL662155">
    <property type="protein sequence ID" value="KFM27742.1"/>
    <property type="molecule type" value="Genomic_DNA"/>
</dbReference>
<sequence>MIERLPERVAIDILSKAYLTSQPSDGPLIWREYGGCNPLRTVAPLVCKAWNELIRSPAAGKVFFRRVRIVDACILPLRRFKPDALLRWFKERARLYVQELEVNLSSFFSSPPVLERVSQLLCELIAAAPALQVLHLTGELELDRVFDAMPATPGALGALRSVHLARGGAGNWGVASCVAALACVPSLTQLQVIFRSDLEEPPPGLPASIAALRTLRHLALTWPTRSALPPAAPLPDGLGDLAQLTTLQLRRVPATCVPGWLGRLAGLRHLYWDLCLPADVPATPPPGLDALTGLRTLYIDLAPPLALAPSLAGLRTLVMVGHAAPDAPDQDWDWLAPFTKLRSLRIQGGGMRTLPPVLRDATTLTRLSLNNNRLSDLPDGPWLAGVTALHLGSNRFGAFPRALRSARALQSLHLANQRDEGGALRRGTPELTLEAADVAALCTLPALRLVVLAQAQPRVRGAAAAAPLDYSWLQRALAARRVRLTSNELAFELESLPMFDTPHVGWAGSVNTL</sequence>
<dbReference type="SUPFAM" id="SSF52058">
    <property type="entry name" value="L domain-like"/>
    <property type="match status" value="1"/>
</dbReference>
<dbReference type="STRING" id="3075.A0A087SPT8"/>
<proteinExistence type="predicted"/>
<keyword evidence="5" id="KW-1185">Reference proteome</keyword>
<dbReference type="GeneID" id="23614124"/>
<gene>
    <name evidence="4" type="ORF">F751_2733</name>
</gene>
<evidence type="ECO:0000313" key="5">
    <source>
        <dbReference type="Proteomes" id="UP000028924"/>
    </source>
</evidence>
<evidence type="ECO:0000313" key="4">
    <source>
        <dbReference type="EMBL" id="KFM27742.1"/>
    </source>
</evidence>
<dbReference type="OrthoDB" id="10588005at2759"/>
<protein>
    <submittedName>
        <fullName evidence="4">Leucine-rich repeat-containing protein 40</fullName>
    </submittedName>
</protein>
<keyword evidence="2" id="KW-0433">Leucine-rich repeat</keyword>
<dbReference type="InterPro" id="IPR001611">
    <property type="entry name" value="Leu-rich_rpt"/>
</dbReference>
<dbReference type="Gene3D" id="3.80.10.10">
    <property type="entry name" value="Ribonuclease Inhibitor"/>
    <property type="match status" value="1"/>
</dbReference>
<dbReference type="InterPro" id="IPR032675">
    <property type="entry name" value="LRR_dom_sf"/>
</dbReference>
<evidence type="ECO:0000256" key="2">
    <source>
        <dbReference type="ARBA" id="ARBA00022614"/>
    </source>
</evidence>
<accession>A0A087SPT8</accession>
<keyword evidence="3" id="KW-0677">Repeat</keyword>
<evidence type="ECO:0000256" key="3">
    <source>
        <dbReference type="ARBA" id="ARBA00022737"/>
    </source>
</evidence>
<dbReference type="KEGG" id="apro:F751_2733"/>
<dbReference type="RefSeq" id="XP_011400729.1">
    <property type="nucleotide sequence ID" value="XM_011402427.1"/>
</dbReference>
<reference evidence="4 5" key="1">
    <citation type="journal article" date="2014" name="BMC Genomics">
        <title>Oil accumulation mechanisms of the oleaginous microalga Chlorella protothecoides revealed through its genome, transcriptomes, and proteomes.</title>
        <authorList>
            <person name="Gao C."/>
            <person name="Wang Y."/>
            <person name="Shen Y."/>
            <person name="Yan D."/>
            <person name="He X."/>
            <person name="Dai J."/>
            <person name="Wu Q."/>
        </authorList>
    </citation>
    <scope>NUCLEOTIDE SEQUENCE [LARGE SCALE GENOMIC DNA]</scope>
    <source>
        <strain evidence="4 5">0710</strain>
    </source>
</reference>